<accession>A0ABY1Q5C4</accession>
<evidence type="ECO:0000313" key="1">
    <source>
        <dbReference type="EMBL" id="SMP59516.1"/>
    </source>
</evidence>
<organism evidence="1 2">
    <name type="scientific">Neorhodopirellula lusitana</name>
    <dbReference type="NCBI Taxonomy" id="445327"/>
    <lineage>
        <taxon>Bacteria</taxon>
        <taxon>Pseudomonadati</taxon>
        <taxon>Planctomycetota</taxon>
        <taxon>Planctomycetia</taxon>
        <taxon>Pirellulales</taxon>
        <taxon>Pirellulaceae</taxon>
        <taxon>Neorhodopirellula</taxon>
    </lineage>
</organism>
<proteinExistence type="predicted"/>
<name>A0ABY1Q5C4_9BACT</name>
<sequence length="61" mass="7370">MLSYVALLRKQRGILHRKTISNWRHDLCIMRLKRYALIDFRVCGSRWHWTVKLGRNVNAMS</sequence>
<keyword evidence="2" id="KW-1185">Reference proteome</keyword>
<reference evidence="1 2" key="1">
    <citation type="submission" date="2017-05" db="EMBL/GenBank/DDBJ databases">
        <authorList>
            <person name="Varghese N."/>
            <person name="Submissions S."/>
        </authorList>
    </citation>
    <scope>NUCLEOTIDE SEQUENCE [LARGE SCALE GENOMIC DNA]</scope>
    <source>
        <strain evidence="1 2">DSM 25457</strain>
    </source>
</reference>
<comment type="caution">
    <text evidence="1">The sequence shown here is derived from an EMBL/GenBank/DDBJ whole genome shotgun (WGS) entry which is preliminary data.</text>
</comment>
<dbReference type="EMBL" id="FXUG01000006">
    <property type="protein sequence ID" value="SMP59516.1"/>
    <property type="molecule type" value="Genomic_DNA"/>
</dbReference>
<protein>
    <submittedName>
        <fullName evidence="1">Uncharacterized protein</fullName>
    </submittedName>
</protein>
<gene>
    <name evidence="1" type="ORF">SAMN06265222_106227</name>
</gene>
<dbReference type="Proteomes" id="UP001158067">
    <property type="component" value="Unassembled WGS sequence"/>
</dbReference>
<evidence type="ECO:0000313" key="2">
    <source>
        <dbReference type="Proteomes" id="UP001158067"/>
    </source>
</evidence>